<comment type="caution">
    <text evidence="2">The sequence shown here is derived from an EMBL/GenBank/DDBJ whole genome shotgun (WGS) entry which is preliminary data.</text>
</comment>
<evidence type="ECO:0000313" key="2">
    <source>
        <dbReference type="EMBL" id="KLK93418.1"/>
    </source>
</evidence>
<sequence length="241" mass="24057">MMKVSSSYQSTTSVSSVTNSTDPAGDSIVRTQSNDTTIGIQTGSLGTDSDDGTVAVLGGEAIAVGDDTSAIGTIEGEVTDTGTAVIAEGSASFTATGEASDGELAYASASTYGEASPSDTLVTVTSASSETVQTSDKSTWTETSTTDLLVVDFDLSNASGDSDVSSGSLDGGSDEQSNVVEADEPSLSDASTSVDLDGNLAVIEIDATAYGDESLVLVDASALTIEDELSVIGGYAWFGVG</sequence>
<evidence type="ECO:0000256" key="1">
    <source>
        <dbReference type="SAM" id="MobiDB-lite"/>
    </source>
</evidence>
<accession>A0A0H1RE12</accession>
<feature type="compositionally biased region" description="Low complexity" evidence="1">
    <location>
        <begin position="1"/>
        <end position="21"/>
    </location>
</feature>
<keyword evidence="3" id="KW-1185">Reference proteome</keyword>
<dbReference type="OrthoDB" id="9851061at2"/>
<name>A0A0H1RE12_9HYPH</name>
<gene>
    <name evidence="2" type="ORF">AA309_08800</name>
</gene>
<evidence type="ECO:0000313" key="3">
    <source>
        <dbReference type="Proteomes" id="UP000035489"/>
    </source>
</evidence>
<proteinExistence type="predicted"/>
<protein>
    <submittedName>
        <fullName evidence="2">Uncharacterized protein</fullName>
    </submittedName>
</protein>
<dbReference type="PATRIC" id="fig|1225564.3.peg.2370"/>
<reference evidence="2 3" key="1">
    <citation type="submission" date="2015-05" db="EMBL/GenBank/DDBJ databases">
        <title>Draft genome sequence of Microvirga vignae strain BR3299, a novel nitrogen fixing bacteria isolated from Brazil semi-aired region.</title>
        <authorList>
            <person name="Zilli J.E."/>
            <person name="Passos S.R."/>
            <person name="Leite J."/>
            <person name="Baldani J.I."/>
            <person name="Xavier G.R."/>
            <person name="Rumjaneck N.G."/>
            <person name="Simoes-Araujo J.L."/>
        </authorList>
    </citation>
    <scope>NUCLEOTIDE SEQUENCE [LARGE SCALE GENOMIC DNA]</scope>
    <source>
        <strain evidence="2 3">BR3299</strain>
    </source>
</reference>
<organism evidence="2 3">
    <name type="scientific">Microvirga vignae</name>
    <dbReference type="NCBI Taxonomy" id="1225564"/>
    <lineage>
        <taxon>Bacteria</taxon>
        <taxon>Pseudomonadati</taxon>
        <taxon>Pseudomonadota</taxon>
        <taxon>Alphaproteobacteria</taxon>
        <taxon>Hyphomicrobiales</taxon>
        <taxon>Methylobacteriaceae</taxon>
        <taxon>Microvirga</taxon>
    </lineage>
</organism>
<dbReference type="Proteomes" id="UP000035489">
    <property type="component" value="Unassembled WGS sequence"/>
</dbReference>
<dbReference type="AlphaFoldDB" id="A0A0H1RE12"/>
<feature type="region of interest" description="Disordered" evidence="1">
    <location>
        <begin position="160"/>
        <end position="192"/>
    </location>
</feature>
<feature type="region of interest" description="Disordered" evidence="1">
    <location>
        <begin position="1"/>
        <end position="34"/>
    </location>
</feature>
<dbReference type="RefSeq" id="WP_047188622.1">
    <property type="nucleotide sequence ID" value="NZ_LCYG01000020.1"/>
</dbReference>
<dbReference type="EMBL" id="LCYG01000020">
    <property type="protein sequence ID" value="KLK93418.1"/>
    <property type="molecule type" value="Genomic_DNA"/>
</dbReference>